<protein>
    <submittedName>
        <fullName evidence="1">Uncharacterized protein</fullName>
    </submittedName>
</protein>
<organism evidence="1 2">
    <name type="scientific">Ixodes persulcatus</name>
    <name type="common">Taiga tick</name>
    <dbReference type="NCBI Taxonomy" id="34615"/>
    <lineage>
        <taxon>Eukaryota</taxon>
        <taxon>Metazoa</taxon>
        <taxon>Ecdysozoa</taxon>
        <taxon>Arthropoda</taxon>
        <taxon>Chelicerata</taxon>
        <taxon>Arachnida</taxon>
        <taxon>Acari</taxon>
        <taxon>Parasitiformes</taxon>
        <taxon>Ixodida</taxon>
        <taxon>Ixodoidea</taxon>
        <taxon>Ixodidae</taxon>
        <taxon>Ixodinae</taxon>
        <taxon>Ixodes</taxon>
    </lineage>
</organism>
<sequence length="94" mass="10248">MCVPVFNRKLPSIAGVAGALEQVNDLVALNDFDRRNIAEPRYTRADCRRSRNVSAFRSDCPLHRKERSTPLSGPAVYIGSAFAHTGLCGSAART</sequence>
<comment type="caution">
    <text evidence="1">The sequence shown here is derived from an EMBL/GenBank/DDBJ whole genome shotgun (WGS) entry which is preliminary data.</text>
</comment>
<evidence type="ECO:0000313" key="1">
    <source>
        <dbReference type="EMBL" id="KAG0413993.1"/>
    </source>
</evidence>
<name>A0AC60P3K1_IXOPE</name>
<proteinExistence type="predicted"/>
<dbReference type="Proteomes" id="UP000805193">
    <property type="component" value="Unassembled WGS sequence"/>
</dbReference>
<evidence type="ECO:0000313" key="2">
    <source>
        <dbReference type="Proteomes" id="UP000805193"/>
    </source>
</evidence>
<keyword evidence="2" id="KW-1185">Reference proteome</keyword>
<reference evidence="1 2" key="1">
    <citation type="journal article" date="2020" name="Cell">
        <title>Large-Scale Comparative Analyses of Tick Genomes Elucidate Their Genetic Diversity and Vector Capacities.</title>
        <authorList>
            <consortium name="Tick Genome and Microbiome Consortium (TIGMIC)"/>
            <person name="Jia N."/>
            <person name="Wang J."/>
            <person name="Shi W."/>
            <person name="Du L."/>
            <person name="Sun Y."/>
            <person name="Zhan W."/>
            <person name="Jiang J.F."/>
            <person name="Wang Q."/>
            <person name="Zhang B."/>
            <person name="Ji P."/>
            <person name="Bell-Sakyi L."/>
            <person name="Cui X.M."/>
            <person name="Yuan T.T."/>
            <person name="Jiang B.G."/>
            <person name="Yang W.F."/>
            <person name="Lam T.T."/>
            <person name="Chang Q.C."/>
            <person name="Ding S.J."/>
            <person name="Wang X.J."/>
            <person name="Zhu J.G."/>
            <person name="Ruan X.D."/>
            <person name="Zhao L."/>
            <person name="Wei J.T."/>
            <person name="Ye R.Z."/>
            <person name="Que T.C."/>
            <person name="Du C.H."/>
            <person name="Zhou Y.H."/>
            <person name="Cheng J.X."/>
            <person name="Dai P.F."/>
            <person name="Guo W.B."/>
            <person name="Han X.H."/>
            <person name="Huang E.J."/>
            <person name="Li L.F."/>
            <person name="Wei W."/>
            <person name="Gao Y.C."/>
            <person name="Liu J.Z."/>
            <person name="Shao H.Z."/>
            <person name="Wang X."/>
            <person name="Wang C.C."/>
            <person name="Yang T.C."/>
            <person name="Huo Q.B."/>
            <person name="Li W."/>
            <person name="Chen H.Y."/>
            <person name="Chen S.E."/>
            <person name="Zhou L.G."/>
            <person name="Ni X.B."/>
            <person name="Tian J.H."/>
            <person name="Sheng Y."/>
            <person name="Liu T."/>
            <person name="Pan Y.S."/>
            <person name="Xia L.Y."/>
            <person name="Li J."/>
            <person name="Zhao F."/>
            <person name="Cao W.C."/>
        </authorList>
    </citation>
    <scope>NUCLEOTIDE SEQUENCE [LARGE SCALE GENOMIC DNA]</scope>
    <source>
        <strain evidence="1">Iper-2018</strain>
    </source>
</reference>
<dbReference type="EMBL" id="JABSTQ010011215">
    <property type="protein sequence ID" value="KAG0413993.1"/>
    <property type="molecule type" value="Genomic_DNA"/>
</dbReference>
<gene>
    <name evidence="1" type="ORF">HPB47_008858</name>
</gene>
<accession>A0AC60P3K1</accession>